<dbReference type="KEGG" id="vg:23679448"/>
<dbReference type="GeneID" id="23679448"/>
<dbReference type="OrthoDB" id="36675at10239"/>
<accession>A0A0A7RVN3</accession>
<dbReference type="EMBL" id="KP027201">
    <property type="protein sequence ID" value="AJA43334.1"/>
    <property type="molecule type" value="Genomic_DNA"/>
</dbReference>
<sequence>MTREAPGEKGARGPSGQTPRYPLQKGRITSMDLLKRNYDLVATASTGAVFLALDTTIGIPWWLWAAYAALVIVQIGNRVARGWAR</sequence>
<keyword evidence="4" id="KW-1185">Reference proteome</keyword>
<keyword evidence="2" id="KW-1133">Transmembrane helix</keyword>
<organism evidence="3 4">
    <name type="scientific">Mycobacterium phage Sbash</name>
    <dbReference type="NCBI Taxonomy" id="1567475"/>
    <lineage>
        <taxon>Viruses</taxon>
        <taxon>Duplodnaviria</taxon>
        <taxon>Heunggongvirae</taxon>
        <taxon>Uroviricota</taxon>
        <taxon>Caudoviricetes</taxon>
        <taxon>Chenonavirus</taxon>
        <taxon>Chenonavirus sbash</taxon>
    </lineage>
</organism>
<gene>
    <name evidence="3" type="primary">33</name>
    <name evidence="3" type="ORF">PBI_SBASH_33</name>
</gene>
<name>A0A0A7RVN3_9CAUD</name>
<evidence type="ECO:0000256" key="1">
    <source>
        <dbReference type="SAM" id="MobiDB-lite"/>
    </source>
</evidence>
<dbReference type="Proteomes" id="UP000031075">
    <property type="component" value="Segment"/>
</dbReference>
<evidence type="ECO:0000313" key="4">
    <source>
        <dbReference type="Proteomes" id="UP000031075"/>
    </source>
</evidence>
<protein>
    <submittedName>
        <fullName evidence="3">Uncharacterized protein</fullName>
    </submittedName>
</protein>
<dbReference type="RefSeq" id="YP_009124687.1">
    <property type="nucleotide sequence ID" value="NC_026589.1"/>
</dbReference>
<keyword evidence="2" id="KW-0472">Membrane</keyword>
<keyword evidence="2" id="KW-0812">Transmembrane</keyword>
<reference evidence="3 4" key="1">
    <citation type="submission" date="2014-10" db="EMBL/GenBank/DDBJ databases">
        <authorList>
            <person name="Msani S."/>
            <person name="Brouckaert M.-A."/>
            <person name="Jacobs C."/>
            <person name="Mafu P."/>
            <person name="Moti D."/>
            <person name="Naeem M."/>
            <person name="Ntuli T."/>
            <person name="Mngomezulu K."/>
            <person name="Larsen M.H."/>
            <person name="Rubin E.J."/>
            <person name="Russell D.A."/>
            <person name="Guerrero C.A."/>
            <person name="Bowman C.A."/>
            <person name="Jacobs-Sera D."/>
            <person name="Hendrix R.W."/>
            <person name="Hatfull G.F."/>
        </authorList>
    </citation>
    <scope>NUCLEOTIDE SEQUENCE [LARGE SCALE GENOMIC DNA]</scope>
</reference>
<evidence type="ECO:0000313" key="3">
    <source>
        <dbReference type="EMBL" id="AJA43334.1"/>
    </source>
</evidence>
<feature type="region of interest" description="Disordered" evidence="1">
    <location>
        <begin position="1"/>
        <end position="23"/>
    </location>
</feature>
<proteinExistence type="predicted"/>
<evidence type="ECO:0000256" key="2">
    <source>
        <dbReference type="SAM" id="Phobius"/>
    </source>
</evidence>
<feature type="compositionally biased region" description="Basic and acidic residues" evidence="1">
    <location>
        <begin position="1"/>
        <end position="11"/>
    </location>
</feature>
<feature type="transmembrane region" description="Helical" evidence="2">
    <location>
        <begin position="59"/>
        <end position="80"/>
    </location>
</feature>